<accession>A0A8S5THD4</accession>
<name>A0A8S5THD4_9CAUD</name>
<proteinExistence type="predicted"/>
<reference evidence="1" key="1">
    <citation type="journal article" date="2021" name="Proc. Natl. Acad. Sci. U.S.A.">
        <title>A Catalog of Tens of Thousands of Viruses from Human Metagenomes Reveals Hidden Associations with Chronic Diseases.</title>
        <authorList>
            <person name="Tisza M.J."/>
            <person name="Buck C.B."/>
        </authorList>
    </citation>
    <scope>NUCLEOTIDE SEQUENCE</scope>
    <source>
        <strain evidence="1">CtuBK6</strain>
    </source>
</reference>
<protein>
    <submittedName>
        <fullName evidence="1">Uncharacterized protein</fullName>
    </submittedName>
</protein>
<evidence type="ECO:0000313" key="1">
    <source>
        <dbReference type="EMBL" id="DAF62686.1"/>
    </source>
</evidence>
<dbReference type="EMBL" id="BK032826">
    <property type="protein sequence ID" value="DAF62686.1"/>
    <property type="molecule type" value="Genomic_DNA"/>
</dbReference>
<sequence>MLNKKEKVLNYCSQDPSATEYFHDYYTDMMNDIRILGQSDFLKLSGNELDAEKYIVVDVSPITYIEVSNTYVFNIQLYTDENLHTRKDFVESYAQYKLESILEVV</sequence>
<organism evidence="1">
    <name type="scientific">Siphoviridae sp. ctuBK6</name>
    <dbReference type="NCBI Taxonomy" id="2827963"/>
    <lineage>
        <taxon>Viruses</taxon>
        <taxon>Duplodnaviria</taxon>
        <taxon>Heunggongvirae</taxon>
        <taxon>Uroviricota</taxon>
        <taxon>Caudoviricetes</taxon>
    </lineage>
</organism>